<evidence type="ECO:0000259" key="2">
    <source>
        <dbReference type="PROSITE" id="PS51704"/>
    </source>
</evidence>
<dbReference type="PANTHER" id="PTHR43805">
    <property type="entry name" value="GLYCEROPHOSPHORYL DIESTER PHOSPHODIESTERASE"/>
    <property type="match status" value="1"/>
</dbReference>
<proteinExistence type="predicted"/>
<evidence type="ECO:0000313" key="4">
    <source>
        <dbReference type="Proteomes" id="UP000256690"/>
    </source>
</evidence>
<protein>
    <recommendedName>
        <fullName evidence="2">GP-PDE domain-containing protein</fullName>
    </recommendedName>
</protein>
<dbReference type="InterPro" id="IPR017946">
    <property type="entry name" value="PLC-like_Pdiesterase_TIM-brl"/>
</dbReference>
<accession>A0A3D8SB66</accession>
<dbReference type="AlphaFoldDB" id="A0A3D8SB66"/>
<comment type="caution">
    <text evidence="3">The sequence shown here is derived from an EMBL/GenBank/DDBJ whole genome shotgun (WGS) entry which is preliminary data.</text>
</comment>
<dbReference type="Proteomes" id="UP000256690">
    <property type="component" value="Unassembled WGS sequence"/>
</dbReference>
<dbReference type="GO" id="GO:0006629">
    <property type="term" value="P:lipid metabolic process"/>
    <property type="evidence" value="ECO:0007669"/>
    <property type="project" value="InterPro"/>
</dbReference>
<dbReference type="PROSITE" id="PS51704">
    <property type="entry name" value="GP_PDE"/>
    <property type="match status" value="1"/>
</dbReference>
<reference evidence="3 4" key="1">
    <citation type="journal article" date="2018" name="IMA Fungus">
        <title>IMA Genome-F 9: Draft genome sequence of Annulohypoxylon stygium, Aspergillus mulundensis, Berkeleyomyces basicola (syn. Thielaviopsis basicola), Ceratocystis smalleyi, two Cercospora beticola strains, Coleophoma cylindrospora, Fusarium fracticaudum, Phialophora cf. hyalina, and Morchella septimelata.</title>
        <authorList>
            <person name="Wingfield B.D."/>
            <person name="Bills G.F."/>
            <person name="Dong Y."/>
            <person name="Huang W."/>
            <person name="Nel W.J."/>
            <person name="Swalarsk-Parry B.S."/>
            <person name="Vaghefi N."/>
            <person name="Wilken P.M."/>
            <person name="An Z."/>
            <person name="de Beer Z.W."/>
            <person name="De Vos L."/>
            <person name="Chen L."/>
            <person name="Duong T.A."/>
            <person name="Gao Y."/>
            <person name="Hammerbacher A."/>
            <person name="Kikkert J.R."/>
            <person name="Li Y."/>
            <person name="Li H."/>
            <person name="Li K."/>
            <person name="Li Q."/>
            <person name="Liu X."/>
            <person name="Ma X."/>
            <person name="Naidoo K."/>
            <person name="Pethybridge S.J."/>
            <person name="Sun J."/>
            <person name="Steenkamp E.T."/>
            <person name="van der Nest M.A."/>
            <person name="van Wyk S."/>
            <person name="Wingfield M.J."/>
            <person name="Xiong C."/>
            <person name="Yue Q."/>
            <person name="Zhang X."/>
        </authorList>
    </citation>
    <scope>NUCLEOTIDE SEQUENCE [LARGE SCALE GENOMIC DNA]</scope>
    <source>
        <strain evidence="3 4">DSM 5745</strain>
    </source>
</reference>
<dbReference type="GeneID" id="38114236"/>
<gene>
    <name evidence="3" type="ORF">DSM5745_03866</name>
</gene>
<feature type="domain" description="GP-PDE" evidence="2">
    <location>
        <begin position="98"/>
        <end position="349"/>
    </location>
</feature>
<dbReference type="Gene3D" id="3.20.20.190">
    <property type="entry name" value="Phosphatidylinositol (PI) phosphodiesterase"/>
    <property type="match status" value="1"/>
</dbReference>
<sequence length="419" mass="47524">MELTHEDLFPDGGEDLTEPQQPRRPSAEEALSTVLEIDRRTQRPHHGHGESSAAAAPRVPRRETFEDLLPPVRTGDCGFVGQPTDRHPDGTLSRMRFPQAIAHRGLKSDTVPENTLAAFRAAVEAGAHAIQTDVHLSADGVPVLTHDKSLKRCFGVRRKVASLDWIDLQNLRTVGAAQEPMPRLTDLLHFLNQPENRFVWVLLDLKMCNDPNLMVPAIAGDISLVAPVEGTAWKDRIVLAVWKAGWIPPCVWSMGDFKVALSAWSPSYAIGVLDELLLWRKTVLLDCSLLNHAFESERGQRFREKFREQYPNQKIFSWSDDSDLSMARSIRNGLDGVICDDPARYLGICRQWEDDEAFRDRISEPTRRQKLQWLYCNVVVYIYEFLLLMLQGSPWRRAKRGLKGDQASRRTSLTMPNET</sequence>
<keyword evidence="4" id="KW-1185">Reference proteome</keyword>
<dbReference type="Pfam" id="PF03009">
    <property type="entry name" value="GDPD"/>
    <property type="match status" value="1"/>
</dbReference>
<evidence type="ECO:0000313" key="3">
    <source>
        <dbReference type="EMBL" id="RDW83540.1"/>
    </source>
</evidence>
<evidence type="ECO:0000256" key="1">
    <source>
        <dbReference type="SAM" id="MobiDB-lite"/>
    </source>
</evidence>
<organism evidence="3 4">
    <name type="scientific">Aspergillus mulundensis</name>
    <dbReference type="NCBI Taxonomy" id="1810919"/>
    <lineage>
        <taxon>Eukaryota</taxon>
        <taxon>Fungi</taxon>
        <taxon>Dikarya</taxon>
        <taxon>Ascomycota</taxon>
        <taxon>Pezizomycotina</taxon>
        <taxon>Eurotiomycetes</taxon>
        <taxon>Eurotiomycetidae</taxon>
        <taxon>Eurotiales</taxon>
        <taxon>Aspergillaceae</taxon>
        <taxon>Aspergillus</taxon>
        <taxon>Aspergillus subgen. Nidulantes</taxon>
    </lineage>
</organism>
<dbReference type="PANTHER" id="PTHR43805:SF1">
    <property type="entry name" value="GP-PDE DOMAIN-CONTAINING PROTEIN"/>
    <property type="match status" value="1"/>
</dbReference>
<dbReference type="RefSeq" id="XP_026604878.1">
    <property type="nucleotide sequence ID" value="XM_026745882.1"/>
</dbReference>
<name>A0A3D8SB66_9EURO</name>
<feature type="region of interest" description="Disordered" evidence="1">
    <location>
        <begin position="1"/>
        <end position="92"/>
    </location>
</feature>
<dbReference type="InterPro" id="IPR030395">
    <property type="entry name" value="GP_PDE_dom"/>
</dbReference>
<dbReference type="OrthoDB" id="1058301at2759"/>
<dbReference type="GO" id="GO:0008081">
    <property type="term" value="F:phosphoric diester hydrolase activity"/>
    <property type="evidence" value="ECO:0007669"/>
    <property type="project" value="InterPro"/>
</dbReference>
<dbReference type="EMBL" id="PVWQ01000004">
    <property type="protein sequence ID" value="RDW83540.1"/>
    <property type="molecule type" value="Genomic_DNA"/>
</dbReference>
<dbReference type="SUPFAM" id="SSF51695">
    <property type="entry name" value="PLC-like phosphodiesterases"/>
    <property type="match status" value="1"/>
</dbReference>
<dbReference type="STRING" id="1810919.A0A3D8SB66"/>